<sequence length="582" mass="65662">MSVSSHYYKLILLLIFCAGTLHAQENINLRVVANAKEANLLQKYKYNEKPRDSIGAANTIKALVKQLHADGYLLAAEDSVNRNQNSYISYLSIGPRFEWLYLKPGNIENSLLRKITYRKKGFEGRRFNYQELARIENRLLSYMENNGFPFAAVTYDSLEITGNAIGASMNLDTGPAITFDSVHVQGEPVVKSKFIGAYLGIALGDAYDESRLDDMVRRIQSLPYLRLAEAPMVTFQNEEASIKLQFEKRPINTIDGIIGFLPQSSRESGLLVTGQFDMDLFNPFGSGKHIGVHWRRVSEETQTLGLQYEHPNLLRSQLSFAGDFNFLKQDTSFTKRDLRTDLYINLGANKKLGAFTSFIGTDLLSTEQYKEATALPDIIDFRLTMYGLNFNFENLDDPVLPRSGNALSISAAAGNKRIRQNTNIPAELYEDIDLNTIQYQIDFKFDQFLRIKQNWAVYTALTGGFMESENLFKNDAYRLGGLKSIRGFNENYFFATKYVQATVENRIFFEQDSYLSTFADFGTLKGFAEGSGRDAFLGIGAGFTLATSRGLFNFVYALGSSDSVGSFDFNQSKIHFGYTTRF</sequence>
<dbReference type="Gene3D" id="2.40.160.50">
    <property type="entry name" value="membrane protein fhac: a member of the omp85/tpsb transporter family"/>
    <property type="match status" value="1"/>
</dbReference>
<dbReference type="AlphaFoldDB" id="A0A1I0N0M2"/>
<organism evidence="4 5">
    <name type="scientific">Roseivirga pacifica</name>
    <dbReference type="NCBI Taxonomy" id="1267423"/>
    <lineage>
        <taxon>Bacteria</taxon>
        <taxon>Pseudomonadati</taxon>
        <taxon>Bacteroidota</taxon>
        <taxon>Cytophagia</taxon>
        <taxon>Cytophagales</taxon>
        <taxon>Roseivirgaceae</taxon>
        <taxon>Roseivirga</taxon>
    </lineage>
</organism>
<evidence type="ECO:0000313" key="5">
    <source>
        <dbReference type="Proteomes" id="UP000199437"/>
    </source>
</evidence>
<dbReference type="RefSeq" id="WP_090257172.1">
    <property type="nucleotide sequence ID" value="NZ_FOIR01000001.1"/>
</dbReference>
<keyword evidence="2" id="KW-0812">Transmembrane</keyword>
<evidence type="ECO:0000313" key="4">
    <source>
        <dbReference type="EMBL" id="SEV94596.1"/>
    </source>
</evidence>
<proteinExistence type="predicted"/>
<dbReference type="OrthoDB" id="9811416at2"/>
<feature type="chain" id="PRO_5011692445" evidence="3">
    <location>
        <begin position="24"/>
        <end position="582"/>
    </location>
</feature>
<keyword evidence="3" id="KW-0732">Signal</keyword>
<dbReference type="PANTHER" id="PTHR12815">
    <property type="entry name" value="SORTING AND ASSEMBLY MACHINERY SAMM50 PROTEIN FAMILY MEMBER"/>
    <property type="match status" value="1"/>
</dbReference>
<evidence type="ECO:0000256" key="1">
    <source>
        <dbReference type="ARBA" id="ARBA00022452"/>
    </source>
</evidence>
<protein>
    <submittedName>
        <fullName evidence="4">Uncharacterized protein</fullName>
    </submittedName>
</protein>
<dbReference type="PANTHER" id="PTHR12815:SF18">
    <property type="entry name" value="SORTING AND ASSEMBLY MACHINERY COMPONENT 50 HOMOLOG"/>
    <property type="match status" value="1"/>
</dbReference>
<evidence type="ECO:0000256" key="2">
    <source>
        <dbReference type="ARBA" id="ARBA00022692"/>
    </source>
</evidence>
<dbReference type="InterPro" id="IPR039910">
    <property type="entry name" value="D15-like"/>
</dbReference>
<dbReference type="GeneID" id="99985582"/>
<keyword evidence="1" id="KW-1134">Transmembrane beta strand</keyword>
<accession>A0A1I0N0M2</accession>
<name>A0A1I0N0M2_9BACT</name>
<dbReference type="EMBL" id="FOIR01000001">
    <property type="protein sequence ID" value="SEV94596.1"/>
    <property type="molecule type" value="Genomic_DNA"/>
</dbReference>
<feature type="signal peptide" evidence="3">
    <location>
        <begin position="1"/>
        <end position="23"/>
    </location>
</feature>
<keyword evidence="5" id="KW-1185">Reference proteome</keyword>
<gene>
    <name evidence="4" type="ORF">SAMN05216290_0844</name>
</gene>
<dbReference type="STRING" id="1267423.SAMN05216290_0844"/>
<evidence type="ECO:0000256" key="3">
    <source>
        <dbReference type="SAM" id="SignalP"/>
    </source>
</evidence>
<keyword evidence="1" id="KW-0472">Membrane</keyword>
<reference evidence="5" key="1">
    <citation type="submission" date="2016-10" db="EMBL/GenBank/DDBJ databases">
        <authorList>
            <person name="Varghese N."/>
            <person name="Submissions S."/>
        </authorList>
    </citation>
    <scope>NUCLEOTIDE SEQUENCE [LARGE SCALE GENOMIC DNA]</scope>
    <source>
        <strain evidence="5">CGMCC 1.12402</strain>
    </source>
</reference>
<dbReference type="Proteomes" id="UP000199437">
    <property type="component" value="Unassembled WGS sequence"/>
</dbReference>